<organism evidence="2">
    <name type="scientific">uncultured Sulfurovum sp</name>
    <dbReference type="NCBI Taxonomy" id="269237"/>
    <lineage>
        <taxon>Bacteria</taxon>
        <taxon>Pseudomonadati</taxon>
        <taxon>Campylobacterota</taxon>
        <taxon>Epsilonproteobacteria</taxon>
        <taxon>Campylobacterales</taxon>
        <taxon>Sulfurovaceae</taxon>
        <taxon>Sulfurovum</taxon>
        <taxon>environmental samples</taxon>
    </lineage>
</organism>
<dbReference type="SUPFAM" id="SSF159594">
    <property type="entry name" value="XCC0632-like"/>
    <property type="match status" value="1"/>
</dbReference>
<dbReference type="AlphaFoldDB" id="A0A6S6T5U8"/>
<evidence type="ECO:0000313" key="2">
    <source>
        <dbReference type="EMBL" id="CAA6818611.1"/>
    </source>
</evidence>
<accession>A0A6S6T5U8</accession>
<dbReference type="Gene3D" id="3.40.50.10610">
    <property type="entry name" value="ABC-type transport auxiliary lipoprotein component"/>
    <property type="match status" value="1"/>
</dbReference>
<sequence length="128" mass="15127">MRQVTPYQIELIEKAQWLIPMDQKLTEVLINYLQQSMNNPNVHLYPWDSNNKTEKRVIVEIKSFIPSDKKVILKANYKIINLKNNISQIKLFETTVSNNNDIESMMQSMEKAYLKLLEDIKKTLINNK</sequence>
<dbReference type="EMBL" id="CACVAZ010000118">
    <property type="protein sequence ID" value="CAA6818611.1"/>
    <property type="molecule type" value="Genomic_DNA"/>
</dbReference>
<gene>
    <name evidence="2" type="ORF">HELGO_WM18452</name>
</gene>
<reference evidence="2" key="1">
    <citation type="submission" date="2020-01" db="EMBL/GenBank/DDBJ databases">
        <authorList>
            <person name="Meier V. D."/>
            <person name="Meier V D."/>
        </authorList>
    </citation>
    <scope>NUCLEOTIDE SEQUENCE</scope>
    <source>
        <strain evidence="2">HLG_WM_MAG_02</strain>
    </source>
</reference>
<protein>
    <recommendedName>
        <fullName evidence="1">ABC-type transport auxiliary lipoprotein component domain-containing protein</fullName>
    </recommendedName>
</protein>
<dbReference type="Pfam" id="PF03886">
    <property type="entry name" value="ABC_trans_aux"/>
    <property type="match status" value="1"/>
</dbReference>
<evidence type="ECO:0000259" key="1">
    <source>
        <dbReference type="Pfam" id="PF03886"/>
    </source>
</evidence>
<dbReference type="InterPro" id="IPR005586">
    <property type="entry name" value="ABC_trans_aux"/>
</dbReference>
<name>A0A6S6T5U8_9BACT</name>
<proteinExistence type="predicted"/>
<feature type="domain" description="ABC-type transport auxiliary lipoprotein component" evidence="1">
    <location>
        <begin position="3"/>
        <end position="120"/>
    </location>
</feature>